<feature type="domain" description="Lysine-specific metallo-endopeptidase" evidence="1">
    <location>
        <begin position="7"/>
        <end position="72"/>
    </location>
</feature>
<dbReference type="Proteomes" id="UP000663841">
    <property type="component" value="Unassembled WGS sequence"/>
</dbReference>
<dbReference type="Gene3D" id="3.40.390.10">
    <property type="entry name" value="Collagenase (Catalytic Domain)"/>
    <property type="match status" value="1"/>
</dbReference>
<dbReference type="GO" id="GO:0004222">
    <property type="term" value="F:metalloendopeptidase activity"/>
    <property type="evidence" value="ECO:0007669"/>
    <property type="project" value="InterPro"/>
</dbReference>
<proteinExistence type="predicted"/>
<evidence type="ECO:0000259" key="1">
    <source>
        <dbReference type="Pfam" id="PF14521"/>
    </source>
</evidence>
<dbReference type="EMBL" id="CAJMWW010000170">
    <property type="protein sequence ID" value="CAE6454050.1"/>
    <property type="molecule type" value="Genomic_DNA"/>
</dbReference>
<dbReference type="InterPro" id="IPR024079">
    <property type="entry name" value="MetalloPept_cat_dom_sf"/>
</dbReference>
<evidence type="ECO:0000313" key="3">
    <source>
        <dbReference type="Proteomes" id="UP000663841"/>
    </source>
</evidence>
<evidence type="ECO:0000313" key="2">
    <source>
        <dbReference type="EMBL" id="CAE6454050.1"/>
    </source>
</evidence>
<dbReference type="InterPro" id="IPR029463">
    <property type="entry name" value="Lys_MEP"/>
</dbReference>
<organism evidence="2 3">
    <name type="scientific">Rhizoctonia solani</name>
    <dbReference type="NCBI Taxonomy" id="456999"/>
    <lineage>
        <taxon>Eukaryota</taxon>
        <taxon>Fungi</taxon>
        <taxon>Dikarya</taxon>
        <taxon>Basidiomycota</taxon>
        <taxon>Agaricomycotina</taxon>
        <taxon>Agaricomycetes</taxon>
        <taxon>Cantharellales</taxon>
        <taxon>Ceratobasidiaceae</taxon>
        <taxon>Rhizoctonia</taxon>
    </lineage>
</organism>
<accession>A0A8H3GHC6</accession>
<name>A0A8H3GHC6_9AGAM</name>
<comment type="caution">
    <text evidence="2">The sequence shown here is derived from an EMBL/GenBank/DDBJ whole genome shotgun (WGS) entry which is preliminary data.</text>
</comment>
<dbReference type="AlphaFoldDB" id="A0A8H3GHC6"/>
<dbReference type="SUPFAM" id="SSF55486">
    <property type="entry name" value="Metalloproteases ('zincins'), catalytic domain"/>
    <property type="match status" value="1"/>
</dbReference>
<reference evidence="2" key="1">
    <citation type="submission" date="2021-01" db="EMBL/GenBank/DDBJ databases">
        <authorList>
            <person name="Kaushik A."/>
        </authorList>
    </citation>
    <scope>NUCLEOTIDE SEQUENCE</scope>
    <source>
        <strain evidence="2">AG3-T5</strain>
    </source>
</reference>
<gene>
    <name evidence="2" type="ORF">RDB_LOCUS133025</name>
</gene>
<sequence length="98" mass="10842">MQRLRTYPNGGWTYNCNTCSDPDTYVYPNGYGTVRHCGYFWSALATGAGSRANTIIHKGSHFTQVLGTEDYRWLILLLVLGAPSTTPTTTPSSPPMHE</sequence>
<dbReference type="Pfam" id="PF14521">
    <property type="entry name" value="Aspzincin_M35"/>
    <property type="match status" value="1"/>
</dbReference>
<protein>
    <recommendedName>
        <fullName evidence="1">Lysine-specific metallo-endopeptidase domain-containing protein</fullName>
    </recommendedName>
</protein>